<dbReference type="Pfam" id="PF01867">
    <property type="entry name" value="Cas_Cas1"/>
    <property type="match status" value="1"/>
</dbReference>
<keyword evidence="8" id="KW-1133">Transmembrane helix</keyword>
<evidence type="ECO:0000256" key="1">
    <source>
        <dbReference type="ARBA" id="ARBA00022722"/>
    </source>
</evidence>
<evidence type="ECO:0000256" key="8">
    <source>
        <dbReference type="SAM" id="Phobius"/>
    </source>
</evidence>
<evidence type="ECO:0000256" key="7">
    <source>
        <dbReference type="ARBA" id="ARBA00023125"/>
    </source>
</evidence>
<dbReference type="GO" id="GO:0043571">
    <property type="term" value="P:maintenance of CRISPR repeat elements"/>
    <property type="evidence" value="ECO:0007669"/>
    <property type="project" value="InterPro"/>
</dbReference>
<dbReference type="Gene3D" id="1.20.120.920">
    <property type="entry name" value="CRISPR-associated endonuclease Cas1, C-terminal domain"/>
    <property type="match status" value="1"/>
</dbReference>
<comment type="caution">
    <text evidence="9">The sequence shown here is derived from an EMBL/GenBank/DDBJ whole genome shotgun (WGS) entry which is preliminary data.</text>
</comment>
<keyword evidence="8" id="KW-0472">Membrane</keyword>
<keyword evidence="5" id="KW-0460">Magnesium</keyword>
<dbReference type="GO" id="GO:0046872">
    <property type="term" value="F:metal ion binding"/>
    <property type="evidence" value="ECO:0007669"/>
    <property type="project" value="UniProtKB-KW"/>
</dbReference>
<dbReference type="EMBL" id="VUNB01000001">
    <property type="protein sequence ID" value="MST68074.1"/>
    <property type="molecule type" value="Genomic_DNA"/>
</dbReference>
<keyword evidence="3" id="KW-0255">Endonuclease</keyword>
<dbReference type="AlphaFoldDB" id="A0A6A8M8C4"/>
<protein>
    <submittedName>
        <fullName evidence="9">Uncharacterized protein</fullName>
    </submittedName>
</protein>
<gene>
    <name evidence="9" type="ORF">FYJ66_00395</name>
</gene>
<dbReference type="InterPro" id="IPR002729">
    <property type="entry name" value="CRISPR-assoc_Cas1"/>
</dbReference>
<organism evidence="9">
    <name type="scientific">Baileyella intestinalis</name>
    <dbReference type="NCBI Taxonomy" id="2606709"/>
    <lineage>
        <taxon>Bacteria</taxon>
        <taxon>Bacillati</taxon>
        <taxon>Bacillota</taxon>
        <taxon>Clostridia</taxon>
        <taxon>Peptostreptococcales</taxon>
        <taxon>Anaerovoracaceae</taxon>
        <taxon>Baileyella</taxon>
    </lineage>
</organism>
<dbReference type="GO" id="GO:0051607">
    <property type="term" value="P:defense response to virus"/>
    <property type="evidence" value="ECO:0007669"/>
    <property type="project" value="UniProtKB-KW"/>
</dbReference>
<keyword evidence="6" id="KW-0051">Antiviral defense</keyword>
<reference evidence="9" key="1">
    <citation type="submission" date="2019-09" db="EMBL/GenBank/DDBJ databases">
        <title>In-depth cultivation of the pig gut microbiome towards novel bacterial diversity and tailored functional studies.</title>
        <authorList>
            <person name="Wylensek D."/>
            <person name="Hitch T.C.A."/>
            <person name="Clavel T."/>
        </authorList>
    </citation>
    <scope>NUCLEOTIDE SEQUENCE</scope>
    <source>
        <strain evidence="9">RF-744-FAT-WT-3</strain>
    </source>
</reference>
<name>A0A6A8M8C4_9FIRM</name>
<keyword evidence="2" id="KW-0479">Metal-binding</keyword>
<sequence length="114" mass="13069">MQRAKYQIWLSLIKRKIENQSRGLTLLGCCDAEKILQYTCNLNITNVDVKEANAAKEYFNYLHPGLNRRNDDPVNSCLNYGYAVLRNAIIRTIMLAGLLLPTLLPVNVMDRIKE</sequence>
<dbReference type="GO" id="GO:0016787">
    <property type="term" value="F:hydrolase activity"/>
    <property type="evidence" value="ECO:0007669"/>
    <property type="project" value="UniProtKB-KW"/>
</dbReference>
<keyword evidence="8" id="KW-0812">Transmembrane</keyword>
<dbReference type="GO" id="GO:0003677">
    <property type="term" value="F:DNA binding"/>
    <property type="evidence" value="ECO:0007669"/>
    <property type="project" value="UniProtKB-KW"/>
</dbReference>
<dbReference type="RefSeq" id="WP_154571554.1">
    <property type="nucleotide sequence ID" value="NZ_VUNB01000001.1"/>
</dbReference>
<evidence type="ECO:0000313" key="9">
    <source>
        <dbReference type="EMBL" id="MST68074.1"/>
    </source>
</evidence>
<evidence type="ECO:0000256" key="3">
    <source>
        <dbReference type="ARBA" id="ARBA00022759"/>
    </source>
</evidence>
<keyword evidence="4" id="KW-0378">Hydrolase</keyword>
<evidence type="ECO:0000256" key="4">
    <source>
        <dbReference type="ARBA" id="ARBA00022801"/>
    </source>
</evidence>
<keyword evidence="7" id="KW-0238">DNA-binding</keyword>
<proteinExistence type="predicted"/>
<dbReference type="InterPro" id="IPR042206">
    <property type="entry name" value="CRISPR-assoc_Cas1_C"/>
</dbReference>
<keyword evidence="1" id="KW-0540">Nuclease</keyword>
<accession>A0A6A8M8C4</accession>
<evidence type="ECO:0000256" key="2">
    <source>
        <dbReference type="ARBA" id="ARBA00022723"/>
    </source>
</evidence>
<evidence type="ECO:0000256" key="6">
    <source>
        <dbReference type="ARBA" id="ARBA00023118"/>
    </source>
</evidence>
<evidence type="ECO:0000256" key="5">
    <source>
        <dbReference type="ARBA" id="ARBA00022842"/>
    </source>
</evidence>
<feature type="transmembrane region" description="Helical" evidence="8">
    <location>
        <begin position="88"/>
        <end position="108"/>
    </location>
</feature>
<dbReference type="GO" id="GO:0004519">
    <property type="term" value="F:endonuclease activity"/>
    <property type="evidence" value="ECO:0007669"/>
    <property type="project" value="UniProtKB-KW"/>
</dbReference>